<dbReference type="Proteomes" id="UP000290572">
    <property type="component" value="Unassembled WGS sequence"/>
</dbReference>
<dbReference type="AlphaFoldDB" id="A0A498MQ29"/>
<sequence length="112" mass="12755">MCGQEKRLSSDTFSSRGDQRDTVRRFMLYRENQLPSVISESLVQTDRGMVCVFQTDDVLHCYSKQTLFIIRDADTKRVIFFTIATGRSEPFLADEHPNAVPHGFVRLPVGAV</sequence>
<organism evidence="1 2">
    <name type="scientific">Labeo rohita</name>
    <name type="common">Indian major carp</name>
    <name type="synonym">Cyprinus rohita</name>
    <dbReference type="NCBI Taxonomy" id="84645"/>
    <lineage>
        <taxon>Eukaryota</taxon>
        <taxon>Metazoa</taxon>
        <taxon>Chordata</taxon>
        <taxon>Craniata</taxon>
        <taxon>Vertebrata</taxon>
        <taxon>Euteleostomi</taxon>
        <taxon>Actinopterygii</taxon>
        <taxon>Neopterygii</taxon>
        <taxon>Teleostei</taxon>
        <taxon>Ostariophysi</taxon>
        <taxon>Cypriniformes</taxon>
        <taxon>Cyprinidae</taxon>
        <taxon>Labeoninae</taxon>
        <taxon>Labeonini</taxon>
        <taxon>Labeo</taxon>
    </lineage>
</organism>
<evidence type="ECO:0000313" key="1">
    <source>
        <dbReference type="EMBL" id="RXN23638.1"/>
    </source>
</evidence>
<dbReference type="EMBL" id="QBIY01012559">
    <property type="protein sequence ID" value="RXN23638.1"/>
    <property type="molecule type" value="Genomic_DNA"/>
</dbReference>
<protein>
    <submittedName>
        <fullName evidence="1">Uncharacterized protein</fullName>
    </submittedName>
</protein>
<reference evidence="1 2" key="1">
    <citation type="submission" date="2018-03" db="EMBL/GenBank/DDBJ databases">
        <title>Draft genome sequence of Rohu Carp (Labeo rohita).</title>
        <authorList>
            <person name="Das P."/>
            <person name="Kushwaha B."/>
            <person name="Joshi C.G."/>
            <person name="Kumar D."/>
            <person name="Nagpure N.S."/>
            <person name="Sahoo L."/>
            <person name="Das S.P."/>
            <person name="Bit A."/>
            <person name="Patnaik S."/>
            <person name="Meher P.K."/>
            <person name="Jayasankar P."/>
            <person name="Koringa P.G."/>
            <person name="Patel N.V."/>
            <person name="Hinsu A.T."/>
            <person name="Kumar R."/>
            <person name="Pandey M."/>
            <person name="Agarwal S."/>
            <person name="Srivastava S."/>
            <person name="Singh M."/>
            <person name="Iquebal M.A."/>
            <person name="Jaiswal S."/>
            <person name="Angadi U.B."/>
            <person name="Kumar N."/>
            <person name="Raza M."/>
            <person name="Shah T.M."/>
            <person name="Rai A."/>
            <person name="Jena J.K."/>
        </authorList>
    </citation>
    <scope>NUCLEOTIDE SEQUENCE [LARGE SCALE GENOMIC DNA]</scope>
    <source>
        <strain evidence="1">DASCIFA01</strain>
        <tissue evidence="1">Testis</tissue>
    </source>
</reference>
<gene>
    <name evidence="1" type="ORF">ROHU_022647</name>
</gene>
<comment type="caution">
    <text evidence="1">The sequence shown here is derived from an EMBL/GenBank/DDBJ whole genome shotgun (WGS) entry which is preliminary data.</text>
</comment>
<proteinExistence type="predicted"/>
<evidence type="ECO:0000313" key="2">
    <source>
        <dbReference type="Proteomes" id="UP000290572"/>
    </source>
</evidence>
<name>A0A498MQ29_LABRO</name>
<keyword evidence="2" id="KW-1185">Reference proteome</keyword>
<accession>A0A498MQ29</accession>